<organism evidence="2 3">
    <name type="scientific">Actinoallomurus vinaceus</name>
    <dbReference type="NCBI Taxonomy" id="1080074"/>
    <lineage>
        <taxon>Bacteria</taxon>
        <taxon>Bacillati</taxon>
        <taxon>Actinomycetota</taxon>
        <taxon>Actinomycetes</taxon>
        <taxon>Streptosporangiales</taxon>
        <taxon>Thermomonosporaceae</taxon>
        <taxon>Actinoallomurus</taxon>
    </lineage>
</organism>
<keyword evidence="3" id="KW-1185">Reference proteome</keyword>
<protein>
    <submittedName>
        <fullName evidence="2">Uncharacterized protein</fullName>
    </submittedName>
</protein>
<evidence type="ECO:0000313" key="3">
    <source>
        <dbReference type="Proteomes" id="UP001501442"/>
    </source>
</evidence>
<accession>A0ABP8U4H1</accession>
<dbReference type="Proteomes" id="UP001501442">
    <property type="component" value="Unassembled WGS sequence"/>
</dbReference>
<feature type="region of interest" description="Disordered" evidence="1">
    <location>
        <begin position="146"/>
        <end position="317"/>
    </location>
</feature>
<feature type="compositionally biased region" description="Polar residues" evidence="1">
    <location>
        <begin position="182"/>
        <end position="200"/>
    </location>
</feature>
<feature type="compositionally biased region" description="Low complexity" evidence="1">
    <location>
        <begin position="201"/>
        <end position="212"/>
    </location>
</feature>
<comment type="caution">
    <text evidence="2">The sequence shown here is derived from an EMBL/GenBank/DDBJ whole genome shotgun (WGS) entry which is preliminary data.</text>
</comment>
<reference evidence="3" key="1">
    <citation type="journal article" date="2019" name="Int. J. Syst. Evol. Microbiol.">
        <title>The Global Catalogue of Microorganisms (GCM) 10K type strain sequencing project: providing services to taxonomists for standard genome sequencing and annotation.</title>
        <authorList>
            <consortium name="The Broad Institute Genomics Platform"/>
            <consortium name="The Broad Institute Genome Sequencing Center for Infectious Disease"/>
            <person name="Wu L."/>
            <person name="Ma J."/>
        </authorList>
    </citation>
    <scope>NUCLEOTIDE SEQUENCE [LARGE SCALE GENOMIC DNA]</scope>
    <source>
        <strain evidence="3">JCM 17939</strain>
    </source>
</reference>
<name>A0ABP8U4H1_9ACTN</name>
<evidence type="ECO:0000313" key="2">
    <source>
        <dbReference type="EMBL" id="GAA4620361.1"/>
    </source>
</evidence>
<sequence length="1630" mass="171047">MSIAWHKSSYSDVACLAATEAEALVVAGQIVPGTLRPLSAATRGRGASAPARREAGVWTAEDYGSLENFQEWMRVARSEATYWFRQAMQRMKQRHGIRFPVDIAPDARALSVSNRSEAYRVTAVVALDLHDFHDNEAHADDTIERLGAGLPRGGGLDGGAPESSATGGRRTPSAADRDTDAPESSSMGARRTSSATNRDTSSAAGAAPAEASVPQEGAISVPRRAGSPQATTAGSSVSQRSRRGRGDAVPAAFLDSPPAASSAVTDRPAPVASEPPVAHPTHEEPAPVASEPQVAHPTREETVTTPSDPVGGRSEFSLGGLPAGIGWGHARLVRSWDSEPGTTETTSLYEAFLAASDGRLPVDDTSGGRRVISDAGELRQFVAQGMGAKQLDGQSWQLAKDAFRQAASEMVASAGQAENLDDEVATLIEEQINTGVAWGQMVASFQSQGHWDALESALAPVMLSEYSGKSLLVLHADGRMSSYGSGPALVVAQSVGPDGTPRWVGVPSRAEGQALGGLSGGQVKWAADHGMVFVGDQGGSDFFGALAAAGRGAGLGESFGDGPALRTKLANRMQTESSLDGVFWDKFAAEYVQAAKRGAGDDAAAEVQAARQRLDNGEAWQEIIAGLSKGRDHGLTDGLLRLLGQRYFNARVLETDAQPLSPGEEPGLTVARLTGDGARSWTGLAPVRAPHVRGAVTSPADVAGGRSSTYVPVYGPATSGPVMPTGREPEGMTAAQWRSALRHDRQVVKVHKGADAFFNAVLAATGEFGAGQVPVEKVTELRGRLVERIDQEKNGNPDGWLVVYTIYAELYKQREQSGPQAGAENDVHALDARISERIESGQALDDIKASIADPGSWPELAEQIAPYFMNRLGSAVRVIETTGEVSRYGNGRPLYVAHLHDAKDGTRQWAALPWVESRFAVGSPLSASNRSDPVLVGLGLAADEQRAALAKAGSVGPADPVLKSLHDARNSWLADGAGSSVSSSGVSLTVADFESAVRGLGPAVDVSAGSSPRGGGDAVAAGLNLGSAVRLISRLFEERGGIRPAPTAGRTGDAAATGEDWPEAGILADQWVVAPSLRELIGAIPAGSTALFVSGGRTWVVADTTSGRRLVEFSPANPAGSVMAPSPRASESMSSAGLALVVGEDGHVMPVNELVGPFVSAVGWDSDDIFAPGSFHQAPAVDGPWTSERQREWALVHERQFDEPRQGDNAFFEATIKAAGGRLTVGGKEITDPAVLRTALAEWVRTNAAELSKWPLVPAGYGFAGGERVLEEFLRAAAEFDSAAVHRRMVEHFETGMAAQYIERAIAQPGHWEEAVRLLAPPLLAEAAGVRLAILERDGSVLAYEPAGDPQAGDLVLARTNPRSATTPLWSALVGKAGKTLPPVGVDKTIRITAGPSTGQLATLSGHQQNIAGTRELKVQPTEAGADSIYSAVLAAMGGGVLIDRGTFVDTPSQLREGLARSLRERPDVLGRDARGQIGQSHEAIISALTDPVARNTDQIAQHLIGPYLGVELNIVEREGEIRADGGGRSITLAPTGSVDQPHWAALVPSRPVSHDIAPVGLLGLPKLPLDADQPQISNNNKWSRDGFELVEPEAREVGSPWRNATFCLEDEDGNMACVSVAVVYQRLPL</sequence>
<evidence type="ECO:0000256" key="1">
    <source>
        <dbReference type="SAM" id="MobiDB-lite"/>
    </source>
</evidence>
<gene>
    <name evidence="2" type="ORF">GCM10023196_004040</name>
</gene>
<dbReference type="EMBL" id="BAABHK010000001">
    <property type="protein sequence ID" value="GAA4620361.1"/>
    <property type="molecule type" value="Genomic_DNA"/>
</dbReference>
<proteinExistence type="predicted"/>